<protein>
    <recommendedName>
        <fullName evidence="4">Lipoprotein</fullName>
    </recommendedName>
</protein>
<feature type="chain" id="PRO_5009207266" description="Lipoprotein" evidence="1">
    <location>
        <begin position="23"/>
        <end position="107"/>
    </location>
</feature>
<dbReference type="RefSeq" id="WP_070248812.1">
    <property type="nucleotide sequence ID" value="NZ_LROM01000087.1"/>
</dbReference>
<evidence type="ECO:0000313" key="2">
    <source>
        <dbReference type="EMBL" id="OEZ99640.1"/>
    </source>
</evidence>
<gene>
    <name evidence="2" type="ORF">DUPY_26840</name>
</gene>
<organism evidence="2 3">
    <name type="scientific">Duganella phyllosphaerae</name>
    <dbReference type="NCBI Taxonomy" id="762836"/>
    <lineage>
        <taxon>Bacteria</taxon>
        <taxon>Pseudomonadati</taxon>
        <taxon>Pseudomonadota</taxon>
        <taxon>Betaproteobacteria</taxon>
        <taxon>Burkholderiales</taxon>
        <taxon>Oxalobacteraceae</taxon>
        <taxon>Telluria group</taxon>
        <taxon>Duganella</taxon>
    </lineage>
</organism>
<comment type="caution">
    <text evidence="2">The sequence shown here is derived from an EMBL/GenBank/DDBJ whole genome shotgun (WGS) entry which is preliminary data.</text>
</comment>
<dbReference type="PROSITE" id="PS51257">
    <property type="entry name" value="PROKAR_LIPOPROTEIN"/>
    <property type="match status" value="1"/>
</dbReference>
<dbReference type="EMBL" id="LROM01000087">
    <property type="protein sequence ID" value="OEZ99640.1"/>
    <property type="molecule type" value="Genomic_DNA"/>
</dbReference>
<evidence type="ECO:0000256" key="1">
    <source>
        <dbReference type="SAM" id="SignalP"/>
    </source>
</evidence>
<reference evidence="3" key="1">
    <citation type="journal article" date="2016" name="Front. Microbiol.">
        <title>Molecular Keys to the Janthinobacterium and Duganella spp. Interaction with the Plant Pathogen Fusarium graminearum.</title>
        <authorList>
            <person name="Haack F.S."/>
            <person name="Poehlein A."/>
            <person name="Kroger C."/>
            <person name="Voigt C.A."/>
            <person name="Piepenbring M."/>
            <person name="Bode H.B."/>
            <person name="Daniel R."/>
            <person name="Schafer W."/>
            <person name="Streit W.R."/>
        </authorList>
    </citation>
    <scope>NUCLEOTIDE SEQUENCE [LARGE SCALE GENOMIC DNA]</scope>
    <source>
        <strain evidence="3">T54</strain>
    </source>
</reference>
<proteinExistence type="predicted"/>
<dbReference type="OrthoDB" id="8780646at2"/>
<sequence length="107" mass="11352">MRIPAVLAVLALALSLGGCYTANQGKLGNFVTSTIAPGMSLDEALVRMRAEQFDCQSSSAGTLTACTRTQYSLTRGECLERVDLVRSPSSVRIVGGIDILAIKCSRK</sequence>
<evidence type="ECO:0008006" key="4">
    <source>
        <dbReference type="Google" id="ProtNLM"/>
    </source>
</evidence>
<dbReference type="Proteomes" id="UP000175989">
    <property type="component" value="Unassembled WGS sequence"/>
</dbReference>
<dbReference type="AlphaFoldDB" id="A0A1E7WKV9"/>
<keyword evidence="1" id="KW-0732">Signal</keyword>
<evidence type="ECO:0000313" key="3">
    <source>
        <dbReference type="Proteomes" id="UP000175989"/>
    </source>
</evidence>
<feature type="signal peptide" evidence="1">
    <location>
        <begin position="1"/>
        <end position="22"/>
    </location>
</feature>
<name>A0A1E7WKV9_9BURK</name>
<accession>A0A1E7WKV9</accession>
<keyword evidence="3" id="KW-1185">Reference proteome</keyword>
<dbReference type="PATRIC" id="fig|762836.4.peg.2764"/>